<evidence type="ECO:0000313" key="1">
    <source>
        <dbReference type="EMBL" id="KAJ5146143.1"/>
    </source>
</evidence>
<comment type="caution">
    <text evidence="1">The sequence shown here is derived from an EMBL/GenBank/DDBJ whole genome shotgun (WGS) entry which is preliminary data.</text>
</comment>
<dbReference type="OrthoDB" id="5421738at2759"/>
<evidence type="ECO:0000313" key="2">
    <source>
        <dbReference type="Proteomes" id="UP001149079"/>
    </source>
</evidence>
<dbReference type="RefSeq" id="XP_056526617.1">
    <property type="nucleotide sequence ID" value="XM_056661451.1"/>
</dbReference>
<reference evidence="1" key="1">
    <citation type="submission" date="2022-11" db="EMBL/GenBank/DDBJ databases">
        <authorList>
            <person name="Petersen C."/>
        </authorList>
    </citation>
    <scope>NUCLEOTIDE SEQUENCE</scope>
    <source>
        <strain evidence="1">IBT 22155</strain>
    </source>
</reference>
<proteinExistence type="predicted"/>
<name>A0A9W9HGA6_9EURO</name>
<organism evidence="1 2">
    <name type="scientific">Penicillium bovifimosum</name>
    <dbReference type="NCBI Taxonomy" id="126998"/>
    <lineage>
        <taxon>Eukaryota</taxon>
        <taxon>Fungi</taxon>
        <taxon>Dikarya</taxon>
        <taxon>Ascomycota</taxon>
        <taxon>Pezizomycotina</taxon>
        <taxon>Eurotiomycetes</taxon>
        <taxon>Eurotiomycetidae</taxon>
        <taxon>Eurotiales</taxon>
        <taxon>Aspergillaceae</taxon>
        <taxon>Penicillium</taxon>
    </lineage>
</organism>
<dbReference type="AlphaFoldDB" id="A0A9W9HGA6"/>
<gene>
    <name evidence="1" type="ORF">N7515_000707</name>
</gene>
<dbReference type="Proteomes" id="UP001149079">
    <property type="component" value="Unassembled WGS sequence"/>
</dbReference>
<reference evidence="1" key="2">
    <citation type="journal article" date="2023" name="IMA Fungus">
        <title>Comparative genomic study of the Penicillium genus elucidates a diverse pangenome and 15 lateral gene transfer events.</title>
        <authorList>
            <person name="Petersen C."/>
            <person name="Sorensen T."/>
            <person name="Nielsen M.R."/>
            <person name="Sondergaard T.E."/>
            <person name="Sorensen J.L."/>
            <person name="Fitzpatrick D.A."/>
            <person name="Frisvad J.C."/>
            <person name="Nielsen K.L."/>
        </authorList>
    </citation>
    <scope>NUCLEOTIDE SEQUENCE</scope>
    <source>
        <strain evidence="1">IBT 22155</strain>
    </source>
</reference>
<keyword evidence="2" id="KW-1185">Reference proteome</keyword>
<sequence length="531" mass="58920">MAGTVERTLEVEACLHDDATSQPISGSNPSTRVAVLRQHQYQSSVTYHELDGNTLIPDVLGYSYLRDLADEGKKQSPGKQYARVIQAYSKIHDLLSPPRASKTEARESKGSPVLFHEKKCALIERLEPPPNSKADVVNTTFAQIKVQTPTGPPVDQFVNCRSSNIKANDLKDSANGLSRPITISTGICLFSSQLLGFIPTKGLSTPDGTAETAIPPLPYSQVSTFYELETCTRMAMTIAGLAVTACTGGTAGSRPIVVRLDVPRLQYYSYPLELLQAGLVSWEYVREWFSLVDRRHRQVATLMKDTITQEVRRRGGDVQVEVTNGTTAVVQFLRLCILDRRELPTVDDMLFVLEWIGPYQAAWREFLDIVGESQRPKDLRSLSIMAYVFEVMYPALNQTSTKTGHVNDEGTARPLLIQVDDIAEWRIFDRAEKLLKRFKERQHDLDPLLVGVFPSPRIFTSEDQGRSTLFLHDPGLKIQQPCSPSSDSKEGSGVVSPLDIIGEIYGGEVQDTLVQLLMKGGLSTPDEHELA</sequence>
<dbReference type="EMBL" id="JAPQKL010000001">
    <property type="protein sequence ID" value="KAJ5146143.1"/>
    <property type="molecule type" value="Genomic_DNA"/>
</dbReference>
<dbReference type="GeneID" id="81400621"/>
<protein>
    <submittedName>
        <fullName evidence="1">Uncharacterized protein</fullName>
    </submittedName>
</protein>
<accession>A0A9W9HGA6</accession>